<dbReference type="Gene3D" id="3.30.420.10">
    <property type="entry name" value="Ribonuclease H-like superfamily/Ribonuclease H"/>
    <property type="match status" value="1"/>
</dbReference>
<accession>A0A367KAU5</accession>
<dbReference type="AlphaFoldDB" id="A0A367KAU5"/>
<sequence length="176" mass="20384">MKTVKVEWLMSKETMLWTGTVKSKNEQLSSQEDLKNLDMEDVIATVKKQTKSYQRYSNEQKLLFVYYNRIKLFNVAKSGRLAGAARNSPTKIQDRKDWVIKWSATDMNYLENCIFIDESRFNINMRPPNGWLLKGKPAVTDIPTDRAVSHTVLSTITAKFVVSMELRKRGLKTDQN</sequence>
<dbReference type="EMBL" id="PJQL01000157">
    <property type="protein sequence ID" value="RCH98961.1"/>
    <property type="molecule type" value="Genomic_DNA"/>
</dbReference>
<evidence type="ECO:0000313" key="1">
    <source>
        <dbReference type="EMBL" id="RCH98961.1"/>
    </source>
</evidence>
<dbReference type="InterPro" id="IPR036397">
    <property type="entry name" value="RNaseH_sf"/>
</dbReference>
<reference evidence="1 2" key="1">
    <citation type="journal article" date="2018" name="G3 (Bethesda)">
        <title>Phylogenetic and Phylogenomic Definition of Rhizopus Species.</title>
        <authorList>
            <person name="Gryganskyi A.P."/>
            <person name="Golan J."/>
            <person name="Dolatabadi S."/>
            <person name="Mondo S."/>
            <person name="Robb S."/>
            <person name="Idnurm A."/>
            <person name="Muszewska A."/>
            <person name="Steczkiewicz K."/>
            <person name="Masonjones S."/>
            <person name="Liao H.L."/>
            <person name="Gajdeczka M.T."/>
            <person name="Anike F."/>
            <person name="Vuek A."/>
            <person name="Anishchenko I.M."/>
            <person name="Voigt K."/>
            <person name="de Hoog G.S."/>
            <person name="Smith M.E."/>
            <person name="Heitman J."/>
            <person name="Vilgalys R."/>
            <person name="Stajich J.E."/>
        </authorList>
    </citation>
    <scope>NUCLEOTIDE SEQUENCE [LARGE SCALE GENOMIC DNA]</scope>
    <source>
        <strain evidence="1 2">CBS 357.93</strain>
    </source>
</reference>
<dbReference type="GO" id="GO:0003676">
    <property type="term" value="F:nucleic acid binding"/>
    <property type="evidence" value="ECO:0007669"/>
    <property type="project" value="InterPro"/>
</dbReference>
<gene>
    <name evidence="1" type="ORF">CU097_013298</name>
</gene>
<proteinExistence type="predicted"/>
<keyword evidence="2" id="KW-1185">Reference proteome</keyword>
<dbReference type="OrthoDB" id="2287198at2759"/>
<dbReference type="Proteomes" id="UP000252139">
    <property type="component" value="Unassembled WGS sequence"/>
</dbReference>
<organism evidence="1 2">
    <name type="scientific">Rhizopus azygosporus</name>
    <name type="common">Rhizopus microsporus var. azygosporus</name>
    <dbReference type="NCBI Taxonomy" id="86630"/>
    <lineage>
        <taxon>Eukaryota</taxon>
        <taxon>Fungi</taxon>
        <taxon>Fungi incertae sedis</taxon>
        <taxon>Mucoromycota</taxon>
        <taxon>Mucoromycotina</taxon>
        <taxon>Mucoromycetes</taxon>
        <taxon>Mucorales</taxon>
        <taxon>Mucorineae</taxon>
        <taxon>Rhizopodaceae</taxon>
        <taxon>Rhizopus</taxon>
    </lineage>
</organism>
<evidence type="ECO:0000313" key="2">
    <source>
        <dbReference type="Proteomes" id="UP000252139"/>
    </source>
</evidence>
<protein>
    <submittedName>
        <fullName evidence="1">Uncharacterized protein</fullName>
    </submittedName>
</protein>
<comment type="caution">
    <text evidence="1">The sequence shown here is derived from an EMBL/GenBank/DDBJ whole genome shotgun (WGS) entry which is preliminary data.</text>
</comment>
<name>A0A367KAU5_RHIAZ</name>
<dbReference type="STRING" id="86630.A0A367KAU5"/>